<reference evidence="1 2" key="1">
    <citation type="journal article" date="2022" name="Genome Biol. Evol.">
        <title>The Spruce Budworm Genome: Reconstructing the Evolutionary History of Antifreeze Proteins.</title>
        <authorList>
            <person name="Beliveau C."/>
            <person name="Gagne P."/>
            <person name="Picq S."/>
            <person name="Vernygora O."/>
            <person name="Keeling C.I."/>
            <person name="Pinkney K."/>
            <person name="Doucet D."/>
            <person name="Wen F."/>
            <person name="Johnston J.S."/>
            <person name="Maaroufi H."/>
            <person name="Boyle B."/>
            <person name="Laroche J."/>
            <person name="Dewar K."/>
            <person name="Juretic N."/>
            <person name="Blackburn G."/>
            <person name="Nisole A."/>
            <person name="Brunet B."/>
            <person name="Brandao M."/>
            <person name="Lumley L."/>
            <person name="Duan J."/>
            <person name="Quan G."/>
            <person name="Lucarotti C.J."/>
            <person name="Roe A.D."/>
            <person name="Sperling F.A.H."/>
            <person name="Levesque R.C."/>
            <person name="Cusson M."/>
        </authorList>
    </citation>
    <scope>NUCLEOTIDE SEQUENCE [LARGE SCALE GENOMIC DNA]</scope>
    <source>
        <strain evidence="1">Glfc:IPQL:Cfum</strain>
    </source>
</reference>
<name>A0ACC0K1F1_CHOFU</name>
<dbReference type="EMBL" id="CM046131">
    <property type="protein sequence ID" value="KAI8430198.1"/>
    <property type="molecule type" value="Genomic_DNA"/>
</dbReference>
<gene>
    <name evidence="1" type="ORF">MSG28_000552</name>
</gene>
<keyword evidence="2" id="KW-1185">Reference proteome</keyword>
<comment type="caution">
    <text evidence="1">The sequence shown here is derived from an EMBL/GenBank/DDBJ whole genome shotgun (WGS) entry which is preliminary data.</text>
</comment>
<organism evidence="1 2">
    <name type="scientific">Choristoneura fumiferana</name>
    <name type="common">Spruce budworm moth</name>
    <name type="synonym">Archips fumiferana</name>
    <dbReference type="NCBI Taxonomy" id="7141"/>
    <lineage>
        <taxon>Eukaryota</taxon>
        <taxon>Metazoa</taxon>
        <taxon>Ecdysozoa</taxon>
        <taxon>Arthropoda</taxon>
        <taxon>Hexapoda</taxon>
        <taxon>Insecta</taxon>
        <taxon>Pterygota</taxon>
        <taxon>Neoptera</taxon>
        <taxon>Endopterygota</taxon>
        <taxon>Lepidoptera</taxon>
        <taxon>Glossata</taxon>
        <taxon>Ditrysia</taxon>
        <taxon>Tortricoidea</taxon>
        <taxon>Tortricidae</taxon>
        <taxon>Tortricinae</taxon>
        <taxon>Choristoneura</taxon>
    </lineage>
</organism>
<sequence length="665" mass="73725">MRQNQPARIESTMRPCARAALMLLPLALSLVNVDAGTDYGIPLEIKLWDTGRTPLSHMVDVTNEFGLKVLAEHNFLNDDNIAFSPYGLMGILVALYEGVDGESSYQIQRGMQLPWNRNVMRVGFRDIHRTLKTYFVPEEGFLAGLALNNENVTFNENYKQILRFYGFDLENDKLPSFPANNSTIETSTSSNVEDATSTVTTSLSTAGREEPATVPAREETTANPNAETLNDIDIRSPTIAPTTANIGNINVLSTTDALTTTIDLTTTSNVRSSMPTIETTTATVTIETLQSTTIETTTLTTLMNNSTESITTLNSNLNLEVETPAISDQILTTDTLSSEISTASITTGSTNVFLTTSTMQVAETVTTEQSVTASDTSLVGATSIPGTSESTIEPLERRKKSIVSYMEYDAVLAHAQLAHLEAAALRLPLDSARYYLLALLPARADAAALPRLLARLARRSDLRDVYAALRPTRVRARIPSFTVKGHVILTADLQKLGIRDVFEPRQRDFAPMTPQPGVYVRSVEQAVSVALRRGKFGHEFLEFEFRPDGKLRYANNSNYKNDTMIRKEAYLHPCVMEELKRIIVDSEIMHEDDRLWPQPDRVGRQELEIVIGEEHISFTTSKTGSLLDVNQSRDPEGLRGFYYLVQDLKCLVFSLIGLHFKIKPI</sequence>
<evidence type="ECO:0000313" key="1">
    <source>
        <dbReference type="EMBL" id="KAI8430198.1"/>
    </source>
</evidence>
<accession>A0ACC0K1F1</accession>
<dbReference type="Proteomes" id="UP001064048">
    <property type="component" value="Chromosome Z"/>
</dbReference>
<protein>
    <submittedName>
        <fullName evidence="1">Uncharacterized protein</fullName>
    </submittedName>
</protein>
<evidence type="ECO:0000313" key="2">
    <source>
        <dbReference type="Proteomes" id="UP001064048"/>
    </source>
</evidence>
<proteinExistence type="predicted"/>